<evidence type="ECO:0000313" key="4">
    <source>
        <dbReference type="EMBL" id="RZU66430.1"/>
    </source>
</evidence>
<sequence>MSRDFDDIVAGLSNFDGHEAELTGPILETIPVTGVSIATLGELLGSETVSASDLQVARLDELQFDLNEGPCWDALAEMRPMLEPDVRMQPGGRWPAFSEALQTENVGAIFAFPMTVGTLRVGAVDLYNTDPGELSPLFVAQATELTAALSRYVLRRALRQAGSPDAEGTGHARRTIHQATGFVIAQLGVSADDAYLLLQGQAFAEGRSMSELAADIIEHRFRFVVDQNGIEELS</sequence>
<dbReference type="OrthoDB" id="7466251at2"/>
<dbReference type="RefSeq" id="WP_130506631.1">
    <property type="nucleotide sequence ID" value="NZ_SHLC01000001.1"/>
</dbReference>
<protein>
    <submittedName>
        <fullName evidence="4">ANTAR domain-containing protein</fullName>
    </submittedName>
</protein>
<proteinExistence type="predicted"/>
<reference evidence="4 5" key="1">
    <citation type="submission" date="2019-02" db="EMBL/GenBank/DDBJ databases">
        <title>Sequencing the genomes of 1000 actinobacteria strains.</title>
        <authorList>
            <person name="Klenk H.-P."/>
        </authorList>
    </citation>
    <scope>NUCLEOTIDE SEQUENCE [LARGE SCALE GENOMIC DNA]</scope>
    <source>
        <strain evidence="4 5">DSM 18319</strain>
    </source>
</reference>
<comment type="caution">
    <text evidence="4">The sequence shown here is derived from an EMBL/GenBank/DDBJ whole genome shotgun (WGS) entry which is preliminary data.</text>
</comment>
<evidence type="ECO:0000256" key="2">
    <source>
        <dbReference type="ARBA" id="ARBA00023163"/>
    </source>
</evidence>
<dbReference type="Gene3D" id="3.30.450.40">
    <property type="match status" value="1"/>
</dbReference>
<dbReference type="Pfam" id="PF03861">
    <property type="entry name" value="ANTAR"/>
    <property type="match status" value="1"/>
</dbReference>
<keyword evidence="5" id="KW-1185">Reference proteome</keyword>
<accession>A0A4Q8AP29</accession>
<dbReference type="AlphaFoldDB" id="A0A4Q8AP29"/>
<evidence type="ECO:0000259" key="3">
    <source>
        <dbReference type="PROSITE" id="PS50921"/>
    </source>
</evidence>
<dbReference type="InterPro" id="IPR029016">
    <property type="entry name" value="GAF-like_dom_sf"/>
</dbReference>
<gene>
    <name evidence="4" type="ORF">EV379_2786</name>
</gene>
<organism evidence="4 5">
    <name type="scientific">Microterricola gilva</name>
    <dbReference type="NCBI Taxonomy" id="393267"/>
    <lineage>
        <taxon>Bacteria</taxon>
        <taxon>Bacillati</taxon>
        <taxon>Actinomycetota</taxon>
        <taxon>Actinomycetes</taxon>
        <taxon>Micrococcales</taxon>
        <taxon>Microbacteriaceae</taxon>
        <taxon>Microterricola</taxon>
    </lineage>
</organism>
<dbReference type="Proteomes" id="UP000291483">
    <property type="component" value="Unassembled WGS sequence"/>
</dbReference>
<dbReference type="InterPro" id="IPR005561">
    <property type="entry name" value="ANTAR"/>
</dbReference>
<keyword evidence="2" id="KW-0804">Transcription</keyword>
<dbReference type="InterPro" id="IPR036388">
    <property type="entry name" value="WH-like_DNA-bd_sf"/>
</dbReference>
<name>A0A4Q8AP29_9MICO</name>
<evidence type="ECO:0000256" key="1">
    <source>
        <dbReference type="ARBA" id="ARBA00023015"/>
    </source>
</evidence>
<dbReference type="PROSITE" id="PS50921">
    <property type="entry name" value="ANTAR"/>
    <property type="match status" value="1"/>
</dbReference>
<keyword evidence="1" id="KW-0805">Transcription regulation</keyword>
<dbReference type="EMBL" id="SHLC01000001">
    <property type="protein sequence ID" value="RZU66430.1"/>
    <property type="molecule type" value="Genomic_DNA"/>
</dbReference>
<dbReference type="SUPFAM" id="SSF52172">
    <property type="entry name" value="CheY-like"/>
    <property type="match status" value="1"/>
</dbReference>
<dbReference type="InterPro" id="IPR011006">
    <property type="entry name" value="CheY-like_superfamily"/>
</dbReference>
<evidence type="ECO:0000313" key="5">
    <source>
        <dbReference type="Proteomes" id="UP000291483"/>
    </source>
</evidence>
<dbReference type="SUPFAM" id="SSF55781">
    <property type="entry name" value="GAF domain-like"/>
    <property type="match status" value="1"/>
</dbReference>
<dbReference type="GO" id="GO:0003723">
    <property type="term" value="F:RNA binding"/>
    <property type="evidence" value="ECO:0007669"/>
    <property type="project" value="InterPro"/>
</dbReference>
<dbReference type="SMART" id="SM01012">
    <property type="entry name" value="ANTAR"/>
    <property type="match status" value="1"/>
</dbReference>
<dbReference type="Gene3D" id="1.10.10.10">
    <property type="entry name" value="Winged helix-like DNA-binding domain superfamily/Winged helix DNA-binding domain"/>
    <property type="match status" value="1"/>
</dbReference>
<feature type="domain" description="ANTAR" evidence="3">
    <location>
        <begin position="155"/>
        <end position="217"/>
    </location>
</feature>